<accession>A0AAV3TC75</accession>
<sequence length="92" mass="10655">MSTMDPEQVHVSWHRDGGDRQVMIGLDGEDVKLAMTFPVDLSRRELETILDERDREIDHYFEALARVRQRNAKASESANVNEGTQQNEKVRE</sequence>
<keyword evidence="3" id="KW-1185">Reference proteome</keyword>
<gene>
    <name evidence="2" type="ORF">GCM10009020_25570</name>
</gene>
<feature type="compositionally biased region" description="Polar residues" evidence="1">
    <location>
        <begin position="72"/>
        <end position="92"/>
    </location>
</feature>
<reference evidence="2 3" key="1">
    <citation type="journal article" date="2019" name="Int. J. Syst. Evol. Microbiol.">
        <title>The Global Catalogue of Microorganisms (GCM) 10K type strain sequencing project: providing services to taxonomists for standard genome sequencing and annotation.</title>
        <authorList>
            <consortium name="The Broad Institute Genomics Platform"/>
            <consortium name="The Broad Institute Genome Sequencing Center for Infectious Disease"/>
            <person name="Wu L."/>
            <person name="Ma J."/>
        </authorList>
    </citation>
    <scope>NUCLEOTIDE SEQUENCE [LARGE SCALE GENOMIC DNA]</scope>
    <source>
        <strain evidence="2 3">JCM 16328</strain>
    </source>
</reference>
<comment type="caution">
    <text evidence="2">The sequence shown here is derived from an EMBL/GenBank/DDBJ whole genome shotgun (WGS) entry which is preliminary data.</text>
</comment>
<dbReference type="Proteomes" id="UP001500420">
    <property type="component" value="Unassembled WGS sequence"/>
</dbReference>
<protein>
    <submittedName>
        <fullName evidence="2">Uncharacterized protein</fullName>
    </submittedName>
</protein>
<dbReference type="EMBL" id="BAAADV010000006">
    <property type="protein sequence ID" value="GAA0676627.1"/>
    <property type="molecule type" value="Genomic_DNA"/>
</dbReference>
<proteinExistence type="predicted"/>
<evidence type="ECO:0000256" key="1">
    <source>
        <dbReference type="SAM" id="MobiDB-lite"/>
    </source>
</evidence>
<dbReference type="AlphaFoldDB" id="A0AAV3TC75"/>
<name>A0AAV3TC75_9EURY</name>
<organism evidence="2 3">
    <name type="scientific">Natronoarchaeum mannanilyticum</name>
    <dbReference type="NCBI Taxonomy" id="926360"/>
    <lineage>
        <taxon>Archaea</taxon>
        <taxon>Methanobacteriati</taxon>
        <taxon>Methanobacteriota</taxon>
        <taxon>Stenosarchaea group</taxon>
        <taxon>Halobacteria</taxon>
        <taxon>Halobacteriales</taxon>
        <taxon>Natronoarchaeaceae</taxon>
    </lineage>
</organism>
<feature type="region of interest" description="Disordered" evidence="1">
    <location>
        <begin position="71"/>
        <end position="92"/>
    </location>
</feature>
<evidence type="ECO:0000313" key="3">
    <source>
        <dbReference type="Proteomes" id="UP001500420"/>
    </source>
</evidence>
<evidence type="ECO:0000313" key="2">
    <source>
        <dbReference type="EMBL" id="GAA0676627.1"/>
    </source>
</evidence>
<dbReference type="RefSeq" id="WP_343774429.1">
    <property type="nucleotide sequence ID" value="NZ_BAAADV010000006.1"/>
</dbReference>